<proteinExistence type="inferred from homology"/>
<dbReference type="WBParaSite" id="maker-uti_cns_0005190-snap-gene-0.2-mRNA-1">
    <property type="protein sequence ID" value="maker-uti_cns_0005190-snap-gene-0.2-mRNA-1"/>
    <property type="gene ID" value="maker-uti_cns_0005190-snap-gene-0.2"/>
</dbReference>
<feature type="region of interest" description="Disordered" evidence="8">
    <location>
        <begin position="1"/>
        <end position="20"/>
    </location>
</feature>
<keyword evidence="4" id="KW-0378">Hydrolase</keyword>
<accession>A0A1I8HAE0</accession>
<evidence type="ECO:0000259" key="9">
    <source>
        <dbReference type="PROSITE" id="PS51747"/>
    </source>
</evidence>
<dbReference type="InterPro" id="IPR016193">
    <property type="entry name" value="Cytidine_deaminase-like"/>
</dbReference>
<dbReference type="PROSITE" id="PS51747">
    <property type="entry name" value="CYT_DCMP_DEAMINASES_2"/>
    <property type="match status" value="1"/>
</dbReference>
<evidence type="ECO:0000256" key="8">
    <source>
        <dbReference type="SAM" id="MobiDB-lite"/>
    </source>
</evidence>
<dbReference type="GO" id="GO:0008270">
    <property type="term" value="F:zinc ion binding"/>
    <property type="evidence" value="ECO:0007669"/>
    <property type="project" value="InterPro"/>
</dbReference>
<dbReference type="Proteomes" id="UP000095280">
    <property type="component" value="Unplaced"/>
</dbReference>
<evidence type="ECO:0000313" key="10">
    <source>
        <dbReference type="Proteomes" id="UP000095280"/>
    </source>
</evidence>
<evidence type="ECO:0000313" key="11">
    <source>
        <dbReference type="WBParaSite" id="maker-uti_cns_0005190-snap-gene-0.2-mRNA-1"/>
    </source>
</evidence>
<comment type="similarity">
    <text evidence="1">Belongs to the cytidine and deoxycytidylate deaminase family.</text>
</comment>
<sequence length="168" mass="18402">NATLGFQANSCSSQSSGESGKRADYISWEEYFMSVAFLSAQRSKDPATQAAAFLPWQRQTPGDPLGSKYLFVCHAEMNAIMNKNSADVRDCTLYVALFPCNECAKIIVQSGITEVVYLSDKYCAHRAERGGQKNLPDGRRAVHAEPASIVIDFDQLPEETEAALALTL</sequence>
<evidence type="ECO:0000256" key="7">
    <source>
        <dbReference type="ARBA" id="ARBA00041763"/>
    </source>
</evidence>
<dbReference type="PANTHER" id="PTHR11086:SF18">
    <property type="entry name" value="DEOXYCYTIDYLATE DEAMINASE"/>
    <property type="match status" value="1"/>
</dbReference>
<dbReference type="PROSITE" id="PS00903">
    <property type="entry name" value="CYT_DCMP_DEAMINASES_1"/>
    <property type="match status" value="1"/>
</dbReference>
<evidence type="ECO:0000256" key="3">
    <source>
        <dbReference type="ARBA" id="ARBA00022727"/>
    </source>
</evidence>
<feature type="domain" description="CMP/dCMP-type deaminase" evidence="9">
    <location>
        <begin position="27"/>
        <end position="142"/>
    </location>
</feature>
<keyword evidence="2" id="KW-0479">Metal-binding</keyword>
<organism evidence="10 11">
    <name type="scientific">Macrostomum lignano</name>
    <dbReference type="NCBI Taxonomy" id="282301"/>
    <lineage>
        <taxon>Eukaryota</taxon>
        <taxon>Metazoa</taxon>
        <taxon>Spiralia</taxon>
        <taxon>Lophotrochozoa</taxon>
        <taxon>Platyhelminthes</taxon>
        <taxon>Rhabditophora</taxon>
        <taxon>Macrostomorpha</taxon>
        <taxon>Macrostomida</taxon>
        <taxon>Macrostomidae</taxon>
        <taxon>Macrostomum</taxon>
    </lineage>
</organism>
<evidence type="ECO:0000256" key="5">
    <source>
        <dbReference type="ARBA" id="ARBA00022833"/>
    </source>
</evidence>
<protein>
    <recommendedName>
        <fullName evidence="7">dCMP deaminase</fullName>
        <ecNumber evidence="6">3.5.4.12</ecNumber>
    </recommendedName>
    <alternativeName>
        <fullName evidence="7">dCMP deaminase</fullName>
    </alternativeName>
</protein>
<dbReference type="AlphaFoldDB" id="A0A1I8HAE0"/>
<evidence type="ECO:0000256" key="2">
    <source>
        <dbReference type="ARBA" id="ARBA00022723"/>
    </source>
</evidence>
<evidence type="ECO:0000256" key="6">
    <source>
        <dbReference type="ARBA" id="ARBA00038938"/>
    </source>
</evidence>
<dbReference type="InterPro" id="IPR015517">
    <property type="entry name" value="dCMP_deaminase-rel"/>
</dbReference>
<keyword evidence="3" id="KW-0545">Nucleotide biosynthesis</keyword>
<evidence type="ECO:0000256" key="4">
    <source>
        <dbReference type="ARBA" id="ARBA00022801"/>
    </source>
</evidence>
<dbReference type="Gene3D" id="3.40.140.10">
    <property type="entry name" value="Cytidine Deaminase, domain 2"/>
    <property type="match status" value="2"/>
</dbReference>
<keyword evidence="5" id="KW-0862">Zinc</keyword>
<dbReference type="GO" id="GO:0004132">
    <property type="term" value="F:dCMP deaminase activity"/>
    <property type="evidence" value="ECO:0007669"/>
    <property type="project" value="TreeGrafter"/>
</dbReference>
<evidence type="ECO:0000256" key="1">
    <source>
        <dbReference type="ARBA" id="ARBA00006576"/>
    </source>
</evidence>
<reference evidence="11" key="1">
    <citation type="submission" date="2016-11" db="UniProtKB">
        <authorList>
            <consortium name="WormBaseParasite"/>
        </authorList>
    </citation>
    <scope>IDENTIFICATION</scope>
</reference>
<dbReference type="EC" id="3.5.4.12" evidence="6"/>
<dbReference type="InterPro" id="IPR002125">
    <property type="entry name" value="CMP_dCMP_dom"/>
</dbReference>
<dbReference type="Pfam" id="PF00383">
    <property type="entry name" value="dCMP_cyt_deam_1"/>
    <property type="match status" value="1"/>
</dbReference>
<keyword evidence="10" id="KW-1185">Reference proteome</keyword>
<name>A0A1I8HAE0_9PLAT</name>
<dbReference type="PANTHER" id="PTHR11086">
    <property type="entry name" value="DEOXYCYTIDYLATE DEAMINASE-RELATED"/>
    <property type="match status" value="1"/>
</dbReference>
<dbReference type="GO" id="GO:0005737">
    <property type="term" value="C:cytoplasm"/>
    <property type="evidence" value="ECO:0007669"/>
    <property type="project" value="TreeGrafter"/>
</dbReference>
<dbReference type="SUPFAM" id="SSF53927">
    <property type="entry name" value="Cytidine deaminase-like"/>
    <property type="match status" value="1"/>
</dbReference>
<dbReference type="InterPro" id="IPR016192">
    <property type="entry name" value="APOBEC/CMP_deaminase_Zn-bd"/>
</dbReference>